<evidence type="ECO:0000313" key="1">
    <source>
        <dbReference type="EMBL" id="HJB13749.1"/>
    </source>
</evidence>
<dbReference type="Proteomes" id="UP000823824">
    <property type="component" value="Unassembled WGS sequence"/>
</dbReference>
<evidence type="ECO:0000313" key="2">
    <source>
        <dbReference type="Proteomes" id="UP000823824"/>
    </source>
</evidence>
<proteinExistence type="predicted"/>
<accession>A0A9D2LJM1</accession>
<reference evidence="1" key="1">
    <citation type="journal article" date="2021" name="PeerJ">
        <title>Extensive microbial diversity within the chicken gut microbiome revealed by metagenomics and culture.</title>
        <authorList>
            <person name="Gilroy R."/>
            <person name="Ravi A."/>
            <person name="Getino M."/>
            <person name="Pursley I."/>
            <person name="Horton D.L."/>
            <person name="Alikhan N.F."/>
            <person name="Baker D."/>
            <person name="Gharbi K."/>
            <person name="Hall N."/>
            <person name="Watson M."/>
            <person name="Adriaenssens E.M."/>
            <person name="Foster-Nyarko E."/>
            <person name="Jarju S."/>
            <person name="Secka A."/>
            <person name="Antonio M."/>
            <person name="Oren A."/>
            <person name="Chaudhuri R.R."/>
            <person name="La Ragione R."/>
            <person name="Hildebrand F."/>
            <person name="Pallen M.J."/>
        </authorList>
    </citation>
    <scope>NUCLEOTIDE SEQUENCE</scope>
    <source>
        <strain evidence="1">ChiBcec18-1249</strain>
    </source>
</reference>
<reference evidence="1" key="2">
    <citation type="submission" date="2021-04" db="EMBL/GenBank/DDBJ databases">
        <authorList>
            <person name="Gilroy R."/>
        </authorList>
    </citation>
    <scope>NUCLEOTIDE SEQUENCE</scope>
    <source>
        <strain evidence="1">ChiBcec18-1249</strain>
    </source>
</reference>
<dbReference type="EMBL" id="DWZJ01000073">
    <property type="protein sequence ID" value="HJB13749.1"/>
    <property type="molecule type" value="Genomic_DNA"/>
</dbReference>
<organism evidence="1 2">
    <name type="scientific">Candidatus Oscillibacter excrementigallinarum</name>
    <dbReference type="NCBI Taxonomy" id="2838716"/>
    <lineage>
        <taxon>Bacteria</taxon>
        <taxon>Bacillati</taxon>
        <taxon>Bacillota</taxon>
        <taxon>Clostridia</taxon>
        <taxon>Eubacteriales</taxon>
        <taxon>Oscillospiraceae</taxon>
        <taxon>Oscillibacter</taxon>
    </lineage>
</organism>
<dbReference type="AlphaFoldDB" id="A0A9D2LJM1"/>
<gene>
    <name evidence="1" type="ORF">H9787_08555</name>
</gene>
<protein>
    <submittedName>
        <fullName evidence="1">Uncharacterized protein</fullName>
    </submittedName>
</protein>
<comment type="caution">
    <text evidence="1">The sequence shown here is derived from an EMBL/GenBank/DDBJ whole genome shotgun (WGS) entry which is preliminary data.</text>
</comment>
<name>A0A9D2LJM1_9FIRM</name>
<sequence>MKSIYEKLFEGYAIPILQDLARYYDEEALTAQLERLALSKDTSNQLEELFYDCYLQWSTDAFALGLHLGLSLLHDEIRRLRPQQV</sequence>